<dbReference type="RefSeq" id="WP_044970878.1">
    <property type="nucleotide sequence ID" value="NZ_BAABXS010000001.1"/>
</dbReference>
<evidence type="ECO:0000313" key="4">
    <source>
        <dbReference type="Proteomes" id="UP000094067"/>
    </source>
</evidence>
<feature type="signal peptide" evidence="1">
    <location>
        <begin position="1"/>
        <end position="27"/>
    </location>
</feature>
<dbReference type="SUPFAM" id="SSF53850">
    <property type="entry name" value="Periplasmic binding protein-like II"/>
    <property type="match status" value="1"/>
</dbReference>
<feature type="chain" id="PRO_5038294846" description="Extracellular solute-binding protein" evidence="1">
    <location>
        <begin position="28"/>
        <end position="492"/>
    </location>
</feature>
<dbReference type="Proteomes" id="UP000095003">
    <property type="component" value="Unassembled WGS sequence"/>
</dbReference>
<dbReference type="Proteomes" id="UP000094067">
    <property type="component" value="Unassembled WGS sequence"/>
</dbReference>
<accession>A0A1E3AIW4</accession>
<reference evidence="4 5" key="1">
    <citation type="submission" date="2016-07" db="EMBL/GenBank/DDBJ databases">
        <title>Characterization of isolates of Eisenbergiella tayi derived from blood cultures, using whole genome sequencing.</title>
        <authorList>
            <person name="Burdz T."/>
            <person name="Wiebe D."/>
            <person name="Huynh C."/>
            <person name="Bernard K."/>
        </authorList>
    </citation>
    <scope>NUCLEOTIDE SEQUENCE [LARGE SCALE GENOMIC DNA]</scope>
    <source>
        <strain evidence="2 4">NML 110608</strain>
        <strain evidence="3 5">NML 120489</strain>
    </source>
</reference>
<dbReference type="EMBL" id="MCGI01000003">
    <property type="protein sequence ID" value="ODM10978.1"/>
    <property type="molecule type" value="Genomic_DNA"/>
</dbReference>
<dbReference type="InterPro" id="IPR050490">
    <property type="entry name" value="Bact_solute-bd_prot1"/>
</dbReference>
<comment type="caution">
    <text evidence="2">The sequence shown here is derived from an EMBL/GenBank/DDBJ whole genome shotgun (WGS) entry which is preliminary data.</text>
</comment>
<dbReference type="PANTHER" id="PTHR43649">
    <property type="entry name" value="ARABINOSE-BINDING PROTEIN-RELATED"/>
    <property type="match status" value="1"/>
</dbReference>
<dbReference type="PROSITE" id="PS51257">
    <property type="entry name" value="PROKAR_LIPOPROTEIN"/>
    <property type="match status" value="1"/>
</dbReference>
<keyword evidence="1" id="KW-0732">Signal</keyword>
<evidence type="ECO:0008006" key="6">
    <source>
        <dbReference type="Google" id="ProtNLM"/>
    </source>
</evidence>
<sequence>MKNLSGKKKRFWVLVCVAAAAAAMLLGGCGSKNKVKLDPDNPVTITIWHYYNGAQQTAFDSLVKEFNDTVGMKEGIFVKSTGKGDVNQLEESVRSALKKEVGSDEAPDIFSSYADTAYEIQQMGYLADLSSYLTEDEISEYVDSYVEEGRIGKGNQLFIFPTAKSSEILMLDKTDWDKFAAATGAELSSLSTMEGLAETAKEYYEWTDSLTPAVENDGKAFYGRDAMANLFIIGSMQLGTEIFKVKDQQVTLQVDRDVMKRIWDTWYVPYVKGYFSSYGRFRSDDVKIGEIISYTGSTTSAMYFPDEVELEDETYPIDYIILPAAVFEGGEAYAVQQGAGMVVTASDRQREYACTEFLKWFTQSENNLVFGCASGYLPVKKDANSKEVLDKVIQEKDLDVVPKTFDTLIAAFDTVNSSIMYTNKAFQGGAAARKVLEYDLSDKAAADRAAVVESLNAGMSLEEAAAEFISEEAFDQWFTGFERKLQEAVESK</sequence>
<evidence type="ECO:0000313" key="2">
    <source>
        <dbReference type="EMBL" id="ODM08592.1"/>
    </source>
</evidence>
<dbReference type="PATRIC" id="fig|1432052.3.peg.3783"/>
<dbReference type="Gene3D" id="3.40.190.10">
    <property type="entry name" value="Periplasmic binding protein-like II"/>
    <property type="match status" value="1"/>
</dbReference>
<organism evidence="2 4">
    <name type="scientific">Eisenbergiella tayi</name>
    <dbReference type="NCBI Taxonomy" id="1432052"/>
    <lineage>
        <taxon>Bacteria</taxon>
        <taxon>Bacillati</taxon>
        <taxon>Bacillota</taxon>
        <taxon>Clostridia</taxon>
        <taxon>Lachnospirales</taxon>
        <taxon>Lachnospiraceae</taxon>
        <taxon>Eisenbergiella</taxon>
    </lineage>
</organism>
<name>A0A1E3AIW4_9FIRM</name>
<dbReference type="EMBL" id="MCGH01000001">
    <property type="protein sequence ID" value="ODM08592.1"/>
    <property type="molecule type" value="Genomic_DNA"/>
</dbReference>
<evidence type="ECO:0000313" key="3">
    <source>
        <dbReference type="EMBL" id="ODM10978.1"/>
    </source>
</evidence>
<evidence type="ECO:0000256" key="1">
    <source>
        <dbReference type="SAM" id="SignalP"/>
    </source>
</evidence>
<gene>
    <name evidence="3" type="ORF">BEH84_03407</name>
    <name evidence="2" type="ORF">BEI61_00221</name>
</gene>
<dbReference type="InterPro" id="IPR006059">
    <property type="entry name" value="SBP"/>
</dbReference>
<proteinExistence type="predicted"/>
<protein>
    <recommendedName>
        <fullName evidence="6">Extracellular solute-binding protein</fullName>
    </recommendedName>
</protein>
<evidence type="ECO:0000313" key="5">
    <source>
        <dbReference type="Proteomes" id="UP000095003"/>
    </source>
</evidence>
<dbReference type="AlphaFoldDB" id="A0A1E3AIW4"/>
<dbReference type="Pfam" id="PF13416">
    <property type="entry name" value="SBP_bac_8"/>
    <property type="match status" value="1"/>
</dbReference>